<name>A0A0F3GNQ8_9BACT</name>
<accession>A0A0F3GNQ8</accession>
<evidence type="ECO:0008006" key="3">
    <source>
        <dbReference type="Google" id="ProtNLM"/>
    </source>
</evidence>
<dbReference type="AlphaFoldDB" id="A0A0F3GNQ8"/>
<organism evidence="1 2">
    <name type="scientific">Candidatus Magnetobacterium bavaricum</name>
    <dbReference type="NCBI Taxonomy" id="29290"/>
    <lineage>
        <taxon>Bacteria</taxon>
        <taxon>Pseudomonadati</taxon>
        <taxon>Nitrospirota</taxon>
        <taxon>Thermodesulfovibrionia</taxon>
        <taxon>Thermodesulfovibrionales</taxon>
        <taxon>Candidatus Magnetobacteriaceae</taxon>
        <taxon>Candidatus Magnetobacterium</taxon>
    </lineage>
</organism>
<comment type="caution">
    <text evidence="1">The sequence shown here is derived from an EMBL/GenBank/DDBJ whole genome shotgun (WGS) entry which is preliminary data.</text>
</comment>
<dbReference type="EMBL" id="LACI01001816">
    <property type="protein sequence ID" value="KJU83619.1"/>
    <property type="molecule type" value="Genomic_DNA"/>
</dbReference>
<keyword evidence="2" id="KW-1185">Reference proteome</keyword>
<dbReference type="Proteomes" id="UP000033423">
    <property type="component" value="Unassembled WGS sequence"/>
</dbReference>
<evidence type="ECO:0000313" key="1">
    <source>
        <dbReference type="EMBL" id="KJU83619.1"/>
    </source>
</evidence>
<protein>
    <recommendedName>
        <fullName evidence="3">Adhesin</fullName>
    </recommendedName>
</protein>
<reference evidence="1 2" key="1">
    <citation type="submission" date="2015-02" db="EMBL/GenBank/DDBJ databases">
        <title>Single-cell genomics of uncultivated deep-branching MTB reveals a conserved set of magnetosome genes.</title>
        <authorList>
            <person name="Kolinko S."/>
            <person name="Richter M."/>
            <person name="Glockner F.O."/>
            <person name="Brachmann A."/>
            <person name="Schuler D."/>
        </authorList>
    </citation>
    <scope>NUCLEOTIDE SEQUENCE [LARGE SCALE GENOMIC DNA]</scope>
    <source>
        <strain evidence="1">TM-1</strain>
    </source>
</reference>
<gene>
    <name evidence="1" type="ORF">MBAV_004186</name>
</gene>
<proteinExistence type="predicted"/>
<evidence type="ECO:0000313" key="2">
    <source>
        <dbReference type="Proteomes" id="UP000033423"/>
    </source>
</evidence>
<sequence length="127" mass="13458">IIDTTLSAVTFTNVSSGQHTVTITDATGCTQTTQVYVGESEPLDFTLYSTSCGEGSDGTLTALISSGTPPFTFNWSDNIQNEPQQIQVTGLTAGTYSLIITDSIGCSLERSAIIDCDTLYASYQTYG</sequence>
<feature type="non-terminal residue" evidence="1">
    <location>
        <position position="1"/>
    </location>
</feature>